<feature type="transmembrane region" description="Helical" evidence="1">
    <location>
        <begin position="70"/>
        <end position="93"/>
    </location>
</feature>
<gene>
    <name evidence="2" type="ORF">OJF2_55660</name>
</gene>
<evidence type="ECO:0000313" key="3">
    <source>
        <dbReference type="Proteomes" id="UP000324233"/>
    </source>
</evidence>
<sequence length="278" mass="29882">MRPFLGLLRKNLHDVRGTFLLSSMALFGLGWLFVFVTSLNEARIMKPLADDDTGTRFRMMRAMGVDEESASAAIMMTFWSHPFILLVVSIWAISRGSAAASAEIERGTLDLILSRPVSRPAYLLSHVLVGMGGLLGLAMMLVAGAACALGFNYLRVPPRPAAFLGPGLNLAALGAPIYGYTLLASACDSVRWRPTMIGSVLTLGGFIALVISLLPVFQDYPWRVYLERASIFKLYNPVDAVGAAEHLARDVGLLLLIGAGCTGLALAAFIRRDLPANG</sequence>
<feature type="transmembrane region" description="Helical" evidence="1">
    <location>
        <begin position="121"/>
        <end position="151"/>
    </location>
</feature>
<dbReference type="GO" id="GO:0005886">
    <property type="term" value="C:plasma membrane"/>
    <property type="evidence" value="ECO:0007669"/>
    <property type="project" value="UniProtKB-SubCell"/>
</dbReference>
<evidence type="ECO:0000256" key="1">
    <source>
        <dbReference type="SAM" id="Phobius"/>
    </source>
</evidence>
<feature type="transmembrane region" description="Helical" evidence="1">
    <location>
        <begin position="195"/>
        <end position="217"/>
    </location>
</feature>
<name>A0A5B9WA69_9BACT</name>
<evidence type="ECO:0000313" key="2">
    <source>
        <dbReference type="EMBL" id="QEH36981.1"/>
    </source>
</evidence>
<reference evidence="2 3" key="1">
    <citation type="submission" date="2019-08" db="EMBL/GenBank/DDBJ databases">
        <title>Deep-cultivation of Planctomycetes and their phenomic and genomic characterization uncovers novel biology.</title>
        <authorList>
            <person name="Wiegand S."/>
            <person name="Jogler M."/>
            <person name="Boedeker C."/>
            <person name="Pinto D."/>
            <person name="Vollmers J."/>
            <person name="Rivas-Marin E."/>
            <person name="Kohn T."/>
            <person name="Peeters S.H."/>
            <person name="Heuer A."/>
            <person name="Rast P."/>
            <person name="Oberbeckmann S."/>
            <person name="Bunk B."/>
            <person name="Jeske O."/>
            <person name="Meyerdierks A."/>
            <person name="Storesund J.E."/>
            <person name="Kallscheuer N."/>
            <person name="Luecker S."/>
            <person name="Lage O.M."/>
            <person name="Pohl T."/>
            <person name="Merkel B.J."/>
            <person name="Hornburger P."/>
            <person name="Mueller R.-W."/>
            <person name="Bruemmer F."/>
            <person name="Labrenz M."/>
            <person name="Spormann A.M."/>
            <person name="Op den Camp H."/>
            <person name="Overmann J."/>
            <person name="Amann R."/>
            <person name="Jetten M.S.M."/>
            <person name="Mascher T."/>
            <person name="Medema M.H."/>
            <person name="Devos D.P."/>
            <person name="Kaster A.-K."/>
            <person name="Ovreas L."/>
            <person name="Rohde M."/>
            <person name="Galperin M.Y."/>
            <person name="Jogler C."/>
        </authorList>
    </citation>
    <scope>NUCLEOTIDE SEQUENCE [LARGE SCALE GENOMIC DNA]</scope>
    <source>
        <strain evidence="2 3">OJF2</strain>
    </source>
</reference>
<protein>
    <submittedName>
        <fullName evidence="2">ABC-2 family transporter protein</fullName>
    </submittedName>
</protein>
<feature type="transmembrane region" description="Helical" evidence="1">
    <location>
        <begin position="163"/>
        <end position="183"/>
    </location>
</feature>
<dbReference type="GO" id="GO:0140359">
    <property type="term" value="F:ABC-type transporter activity"/>
    <property type="evidence" value="ECO:0007669"/>
    <property type="project" value="InterPro"/>
</dbReference>
<feature type="transmembrane region" description="Helical" evidence="1">
    <location>
        <begin position="20"/>
        <end position="39"/>
    </location>
</feature>
<keyword evidence="3" id="KW-1185">Reference proteome</keyword>
<organism evidence="2 3">
    <name type="scientific">Aquisphaera giovannonii</name>
    <dbReference type="NCBI Taxonomy" id="406548"/>
    <lineage>
        <taxon>Bacteria</taxon>
        <taxon>Pseudomonadati</taxon>
        <taxon>Planctomycetota</taxon>
        <taxon>Planctomycetia</taxon>
        <taxon>Isosphaerales</taxon>
        <taxon>Isosphaeraceae</taxon>
        <taxon>Aquisphaera</taxon>
    </lineage>
</organism>
<dbReference type="AlphaFoldDB" id="A0A5B9WA69"/>
<dbReference type="Proteomes" id="UP000324233">
    <property type="component" value="Chromosome"/>
</dbReference>
<keyword evidence="1" id="KW-0812">Transmembrane</keyword>
<dbReference type="EMBL" id="CP042997">
    <property type="protein sequence ID" value="QEH36981.1"/>
    <property type="molecule type" value="Genomic_DNA"/>
</dbReference>
<dbReference type="KEGG" id="agv:OJF2_55660"/>
<keyword evidence="1" id="KW-1133">Transmembrane helix</keyword>
<dbReference type="OrthoDB" id="266591at2"/>
<keyword evidence="1" id="KW-0472">Membrane</keyword>
<feature type="transmembrane region" description="Helical" evidence="1">
    <location>
        <begin position="251"/>
        <end position="270"/>
    </location>
</feature>
<dbReference type="RefSeq" id="WP_148596602.1">
    <property type="nucleotide sequence ID" value="NZ_CP042997.1"/>
</dbReference>
<proteinExistence type="predicted"/>
<accession>A0A5B9WA69</accession>